<evidence type="ECO:0000256" key="1">
    <source>
        <dbReference type="SAM" id="MobiDB-lite"/>
    </source>
</evidence>
<evidence type="ECO:0000313" key="2">
    <source>
        <dbReference type="EMBL" id="SIS20053.1"/>
    </source>
</evidence>
<feature type="region of interest" description="Disordered" evidence="1">
    <location>
        <begin position="1"/>
        <end position="22"/>
    </location>
</feature>
<accession>A0A1N7H5F5</accession>
<organism evidence="2 3">
    <name type="scientific">Natronorubrum thiooxidans</name>
    <dbReference type="NCBI Taxonomy" id="308853"/>
    <lineage>
        <taxon>Archaea</taxon>
        <taxon>Methanobacteriati</taxon>
        <taxon>Methanobacteriota</taxon>
        <taxon>Stenosarchaea group</taxon>
        <taxon>Halobacteria</taxon>
        <taxon>Halobacteriales</taxon>
        <taxon>Natrialbaceae</taxon>
        <taxon>Natronorubrum</taxon>
    </lineage>
</organism>
<proteinExistence type="predicted"/>
<reference evidence="3" key="1">
    <citation type="submission" date="2017-01" db="EMBL/GenBank/DDBJ databases">
        <authorList>
            <person name="Varghese N."/>
            <person name="Submissions S."/>
        </authorList>
    </citation>
    <scope>NUCLEOTIDE SEQUENCE [LARGE SCALE GENOMIC DNA]</scope>
    <source>
        <strain evidence="3">type strain: HArc-</strain>
    </source>
</reference>
<protein>
    <submittedName>
        <fullName evidence="2">Uncharacterized protein</fullName>
    </submittedName>
</protein>
<feature type="compositionally biased region" description="Low complexity" evidence="1">
    <location>
        <begin position="1"/>
        <end position="16"/>
    </location>
</feature>
<keyword evidence="3" id="KW-1185">Reference proteome</keyword>
<dbReference type="Proteomes" id="UP000185936">
    <property type="component" value="Unassembled WGS sequence"/>
</dbReference>
<sequence>MSVDTTAETDTDTASTLEGGTVELGSVGRDRVYLEEKNDLLEAHIDELEQTIADQRDQIKQLTAERQQLRSIVEQQKGELEDTTELPSEKDEDSSSLRTRMKRLWRRS</sequence>
<feature type="region of interest" description="Disordered" evidence="1">
    <location>
        <begin position="73"/>
        <end position="108"/>
    </location>
</feature>
<gene>
    <name evidence="2" type="ORF">SAMN05421752_1261</name>
</gene>
<evidence type="ECO:0000313" key="3">
    <source>
        <dbReference type="Proteomes" id="UP000185936"/>
    </source>
</evidence>
<name>A0A1N7H5F5_9EURY</name>
<feature type="compositionally biased region" description="Basic residues" evidence="1">
    <location>
        <begin position="99"/>
        <end position="108"/>
    </location>
</feature>
<dbReference type="AlphaFoldDB" id="A0A1N7H5F5"/>
<dbReference type="EMBL" id="FTNR01000026">
    <property type="protein sequence ID" value="SIS20053.1"/>
    <property type="molecule type" value="Genomic_DNA"/>
</dbReference>